<gene>
    <name evidence="1" type="ORF">DPMN_072938</name>
</gene>
<organism evidence="1 2">
    <name type="scientific">Dreissena polymorpha</name>
    <name type="common">Zebra mussel</name>
    <name type="synonym">Mytilus polymorpha</name>
    <dbReference type="NCBI Taxonomy" id="45954"/>
    <lineage>
        <taxon>Eukaryota</taxon>
        <taxon>Metazoa</taxon>
        <taxon>Spiralia</taxon>
        <taxon>Lophotrochozoa</taxon>
        <taxon>Mollusca</taxon>
        <taxon>Bivalvia</taxon>
        <taxon>Autobranchia</taxon>
        <taxon>Heteroconchia</taxon>
        <taxon>Euheterodonta</taxon>
        <taxon>Imparidentia</taxon>
        <taxon>Neoheterodontei</taxon>
        <taxon>Myida</taxon>
        <taxon>Dreissenoidea</taxon>
        <taxon>Dreissenidae</taxon>
        <taxon>Dreissena</taxon>
    </lineage>
</organism>
<protein>
    <submittedName>
        <fullName evidence="1">Uncharacterized protein</fullName>
    </submittedName>
</protein>
<dbReference type="EMBL" id="JAIWYP010000014">
    <property type="protein sequence ID" value="KAH3713152.1"/>
    <property type="molecule type" value="Genomic_DNA"/>
</dbReference>
<evidence type="ECO:0000313" key="1">
    <source>
        <dbReference type="EMBL" id="KAH3713152.1"/>
    </source>
</evidence>
<keyword evidence="2" id="KW-1185">Reference proteome</keyword>
<name>A0A9D4BY85_DREPO</name>
<reference evidence="1" key="2">
    <citation type="submission" date="2020-11" db="EMBL/GenBank/DDBJ databases">
        <authorList>
            <person name="McCartney M.A."/>
            <person name="Auch B."/>
            <person name="Kono T."/>
            <person name="Mallez S."/>
            <person name="Becker A."/>
            <person name="Gohl D.M."/>
            <person name="Silverstein K.A.T."/>
            <person name="Koren S."/>
            <person name="Bechman K.B."/>
            <person name="Herman A."/>
            <person name="Abrahante J.E."/>
            <person name="Garbe J."/>
        </authorList>
    </citation>
    <scope>NUCLEOTIDE SEQUENCE</scope>
    <source>
        <strain evidence="1">Duluth1</strain>
        <tissue evidence="1">Whole animal</tissue>
    </source>
</reference>
<dbReference type="Proteomes" id="UP000828390">
    <property type="component" value="Unassembled WGS sequence"/>
</dbReference>
<dbReference type="AlphaFoldDB" id="A0A9D4BY85"/>
<accession>A0A9D4BY85</accession>
<sequence length="66" mass="7425">MIQLEVALNAIKNAAELGAFSVQLQDDRYELDLNQTKLAGDGDCLDGHTRVSYYCGMCFRKVSFFM</sequence>
<evidence type="ECO:0000313" key="2">
    <source>
        <dbReference type="Proteomes" id="UP000828390"/>
    </source>
</evidence>
<reference evidence="1" key="1">
    <citation type="journal article" date="2019" name="bioRxiv">
        <title>The Genome of the Zebra Mussel, Dreissena polymorpha: A Resource for Invasive Species Research.</title>
        <authorList>
            <person name="McCartney M.A."/>
            <person name="Auch B."/>
            <person name="Kono T."/>
            <person name="Mallez S."/>
            <person name="Zhang Y."/>
            <person name="Obille A."/>
            <person name="Becker A."/>
            <person name="Abrahante J.E."/>
            <person name="Garbe J."/>
            <person name="Badalamenti J.P."/>
            <person name="Herman A."/>
            <person name="Mangelson H."/>
            <person name="Liachko I."/>
            <person name="Sullivan S."/>
            <person name="Sone E.D."/>
            <person name="Koren S."/>
            <person name="Silverstein K.A.T."/>
            <person name="Beckman K.B."/>
            <person name="Gohl D.M."/>
        </authorList>
    </citation>
    <scope>NUCLEOTIDE SEQUENCE</scope>
    <source>
        <strain evidence="1">Duluth1</strain>
        <tissue evidence="1">Whole animal</tissue>
    </source>
</reference>
<comment type="caution">
    <text evidence="1">The sequence shown here is derived from an EMBL/GenBank/DDBJ whole genome shotgun (WGS) entry which is preliminary data.</text>
</comment>
<proteinExistence type="predicted"/>